<protein>
    <recommendedName>
        <fullName evidence="1">Bifunctional inhibitor/plant lipid transfer protein/seed storage helical domain-containing protein</fullName>
    </recommendedName>
</protein>
<dbReference type="SUPFAM" id="SSF47699">
    <property type="entry name" value="Bifunctional inhibitor/lipid-transfer protein/seed storage 2S albumin"/>
    <property type="match status" value="1"/>
</dbReference>
<dbReference type="InterPro" id="IPR036312">
    <property type="entry name" value="Bifun_inhib/LTP/seed_sf"/>
</dbReference>
<dbReference type="AlphaFoldDB" id="A0ABD3IGI4"/>
<evidence type="ECO:0000313" key="2">
    <source>
        <dbReference type="EMBL" id="KAL3702421.1"/>
    </source>
</evidence>
<evidence type="ECO:0000313" key="3">
    <source>
        <dbReference type="Proteomes" id="UP001633002"/>
    </source>
</evidence>
<dbReference type="CDD" id="cd00010">
    <property type="entry name" value="AAI_LTSS"/>
    <property type="match status" value="1"/>
</dbReference>
<proteinExistence type="predicted"/>
<sequence length="281" mass="30847">MKVTRISVSNWFNTANSFVEFELYVEFERRIDSTSRWKVAKAERCEVSFSPNISSEDQDLLAPTVSPIAAPPTVVAALIADCSSELRNLDHCLNFVVSGAVDAPSAECTSEATDSLSCLCSLVNAGSGAFSGLNVVHSLQLSALCHIVFGATICISPLLGFADVPVLGRYLEECSLNGVRPTMLLLTGLRSLKIQNVEMQKALEVETFAKVYVRRGCRIDGSSGQLYDVDRNLKVNVDLKRFLDIMGLLVKLPEDLKGIFYTWVIDVEFLFPVFMEVLCGT</sequence>
<dbReference type="EMBL" id="JBJQOH010000001">
    <property type="protein sequence ID" value="KAL3702421.1"/>
    <property type="molecule type" value="Genomic_DNA"/>
</dbReference>
<gene>
    <name evidence="2" type="ORF">R1sor_020443</name>
</gene>
<keyword evidence="3" id="KW-1185">Reference proteome</keyword>
<feature type="domain" description="Bifunctional inhibitor/plant lipid transfer protein/seed storage helical" evidence="1">
    <location>
        <begin position="76"/>
        <end position="148"/>
    </location>
</feature>
<organism evidence="2 3">
    <name type="scientific">Riccia sorocarpa</name>
    <dbReference type="NCBI Taxonomy" id="122646"/>
    <lineage>
        <taxon>Eukaryota</taxon>
        <taxon>Viridiplantae</taxon>
        <taxon>Streptophyta</taxon>
        <taxon>Embryophyta</taxon>
        <taxon>Marchantiophyta</taxon>
        <taxon>Marchantiopsida</taxon>
        <taxon>Marchantiidae</taxon>
        <taxon>Marchantiales</taxon>
        <taxon>Ricciaceae</taxon>
        <taxon>Riccia</taxon>
    </lineage>
</organism>
<reference evidence="2 3" key="1">
    <citation type="submission" date="2024-09" db="EMBL/GenBank/DDBJ databases">
        <title>Chromosome-scale assembly of Riccia sorocarpa.</title>
        <authorList>
            <person name="Paukszto L."/>
        </authorList>
    </citation>
    <scope>NUCLEOTIDE SEQUENCE [LARGE SCALE GENOMIC DNA]</scope>
    <source>
        <strain evidence="2">LP-2024</strain>
        <tissue evidence="2">Aerial parts of the thallus</tissue>
    </source>
</reference>
<name>A0ABD3IGI4_9MARC</name>
<evidence type="ECO:0000259" key="1">
    <source>
        <dbReference type="Pfam" id="PF14368"/>
    </source>
</evidence>
<accession>A0ABD3IGI4</accession>
<comment type="caution">
    <text evidence="2">The sequence shown here is derived from an EMBL/GenBank/DDBJ whole genome shotgun (WGS) entry which is preliminary data.</text>
</comment>
<dbReference type="InterPro" id="IPR016140">
    <property type="entry name" value="Bifunc_inhib/LTP/seed_store"/>
</dbReference>
<dbReference type="Gene3D" id="1.10.110.10">
    <property type="entry name" value="Plant lipid-transfer and hydrophobic proteins"/>
    <property type="match status" value="1"/>
</dbReference>
<dbReference type="Pfam" id="PF14368">
    <property type="entry name" value="LTP_2"/>
    <property type="match status" value="1"/>
</dbReference>
<dbReference type="Proteomes" id="UP001633002">
    <property type="component" value="Unassembled WGS sequence"/>
</dbReference>